<dbReference type="Pfam" id="PF11079">
    <property type="entry name" value="YqhG"/>
    <property type="match status" value="2"/>
</dbReference>
<proteinExistence type="predicted"/>
<name>A0ABY6Z837_9BACL</name>
<accession>A0ABY6Z837</accession>
<keyword evidence="2" id="KW-1185">Reference proteome</keyword>
<evidence type="ECO:0000313" key="1">
    <source>
        <dbReference type="EMBL" id="WAH38987.1"/>
    </source>
</evidence>
<reference evidence="1" key="1">
    <citation type="submission" date="2022-08" db="EMBL/GenBank/DDBJ databases">
        <title>Alicyclobacillus dauci DSM2870, complete genome.</title>
        <authorList>
            <person name="Wang Q."/>
            <person name="Cai R."/>
            <person name="Wang Z."/>
        </authorList>
    </citation>
    <scope>NUCLEOTIDE SEQUENCE</scope>
    <source>
        <strain evidence="1">DSM 28700</strain>
    </source>
</reference>
<dbReference type="Proteomes" id="UP001164803">
    <property type="component" value="Chromosome"/>
</dbReference>
<sequence>MTSIPLRKDEERLAFCDAYFAAVGAEQLRTAEMYREVRLPLDVDKELTDRPFFWLWAEKTNQTIEPTTLRLAFSEVAKEREDNRLADEHRRHLEANPPQNPYERMFARPKQSEYVNLGSFRLNKIIDSVSSRGKYACVMPQHVSHEAECIPWLLVNGLIQFVADSVQEQWFSIGVCLTNRQTVLDFYSRLQRIHMKPCDMESLLRVAAILPSDGLDSVRSHIERHIEHLPHAWAQEAERRLEDDLSQLDAYYTSILPDYDDDEKLKIQAEHQRKRDELLRKSSPHIDVIWTQVALVGLPLRQS</sequence>
<dbReference type="InterPro" id="IPR024562">
    <property type="entry name" value="YqhG"/>
</dbReference>
<dbReference type="EMBL" id="CP104064">
    <property type="protein sequence ID" value="WAH38987.1"/>
    <property type="molecule type" value="Genomic_DNA"/>
</dbReference>
<dbReference type="RefSeq" id="WP_268046611.1">
    <property type="nucleotide sequence ID" value="NZ_CP104064.1"/>
</dbReference>
<protein>
    <submittedName>
        <fullName evidence="1">YqhG family protein</fullName>
    </submittedName>
</protein>
<organism evidence="1 2">
    <name type="scientific">Alicyclobacillus dauci</name>
    <dbReference type="NCBI Taxonomy" id="1475485"/>
    <lineage>
        <taxon>Bacteria</taxon>
        <taxon>Bacillati</taxon>
        <taxon>Bacillota</taxon>
        <taxon>Bacilli</taxon>
        <taxon>Bacillales</taxon>
        <taxon>Alicyclobacillaceae</taxon>
        <taxon>Alicyclobacillus</taxon>
    </lineage>
</organism>
<gene>
    <name evidence="1" type="ORF">NZD86_11145</name>
</gene>
<evidence type="ECO:0000313" key="2">
    <source>
        <dbReference type="Proteomes" id="UP001164803"/>
    </source>
</evidence>